<evidence type="ECO:0000256" key="13">
    <source>
        <dbReference type="ARBA" id="ARBA00023316"/>
    </source>
</evidence>
<dbReference type="EMBL" id="SMAG01000003">
    <property type="protein sequence ID" value="TCS94728.1"/>
    <property type="molecule type" value="Genomic_DNA"/>
</dbReference>
<keyword evidence="5" id="KW-0328">Glycosyltransferase</keyword>
<dbReference type="AlphaFoldDB" id="A0A4R3L6M6"/>
<name>A0A4R3L6M6_9BACL</name>
<dbReference type="NCBIfam" id="TIGR02614">
    <property type="entry name" value="ftsW"/>
    <property type="match status" value="1"/>
</dbReference>
<evidence type="ECO:0000256" key="19">
    <source>
        <dbReference type="ARBA" id="ARBA00044770"/>
    </source>
</evidence>
<evidence type="ECO:0000256" key="12">
    <source>
        <dbReference type="ARBA" id="ARBA00023306"/>
    </source>
</evidence>
<evidence type="ECO:0000256" key="5">
    <source>
        <dbReference type="ARBA" id="ARBA00022676"/>
    </source>
</evidence>
<evidence type="ECO:0000256" key="8">
    <source>
        <dbReference type="ARBA" id="ARBA00022960"/>
    </source>
</evidence>
<dbReference type="InterPro" id="IPR013437">
    <property type="entry name" value="FtsW"/>
</dbReference>
<keyword evidence="7 22" id="KW-0812">Transmembrane</keyword>
<comment type="subcellular location">
    <subcellularLocation>
        <location evidence="1">Cell membrane</location>
        <topology evidence="1">Multi-pass membrane protein</topology>
    </subcellularLocation>
</comment>
<evidence type="ECO:0000256" key="6">
    <source>
        <dbReference type="ARBA" id="ARBA00022679"/>
    </source>
</evidence>
<evidence type="ECO:0000256" key="17">
    <source>
        <dbReference type="ARBA" id="ARBA00041185"/>
    </source>
</evidence>
<feature type="transmembrane region" description="Helical" evidence="22">
    <location>
        <begin position="75"/>
        <end position="94"/>
    </location>
</feature>
<evidence type="ECO:0000256" key="2">
    <source>
        <dbReference type="ARBA" id="ARBA00004752"/>
    </source>
</evidence>
<accession>A0A4R3L6M6</accession>
<evidence type="ECO:0000256" key="22">
    <source>
        <dbReference type="SAM" id="Phobius"/>
    </source>
</evidence>
<evidence type="ECO:0000256" key="7">
    <source>
        <dbReference type="ARBA" id="ARBA00022692"/>
    </source>
</evidence>
<keyword evidence="3" id="KW-1003">Cell membrane</keyword>
<evidence type="ECO:0000313" key="23">
    <source>
        <dbReference type="EMBL" id="TCS94728.1"/>
    </source>
</evidence>
<evidence type="ECO:0000256" key="1">
    <source>
        <dbReference type="ARBA" id="ARBA00004651"/>
    </source>
</evidence>
<sequence>MSKKQRKPDFWLILITFLLFGFGLVMVFSTSYYKGLTEYQDSYYFFKKQLSFGVIGLILFFIVSNIPYSFYRKHVGLITLFCLLSLVIVLIPGLGESRNGATRWLDLGFFSFQPSEYVKVGLVIYTASIMVKKQEVIDQFRRSVIPPLIVIGLFSLLLVSQPHFSAIVIIFGTCLTMIYCSGVRIKPLITLLLVTIPILVAVMLLADYRLDRVFTLLDPLSDPKGRGYQISNSLMAIGPGGLTGAGLGNSIQKMDYLPEAHTDFIFSIIAEEMGFIGSALLICLYILFVFRGVIISLQAPDQFGTLLGIGIVTLISLEALFNLGVVTAIVPVTGVPLPLISYGGTALMIKLFSLGVLLNISRSRVKKGAATAKNVSATPL</sequence>
<dbReference type="GO" id="GO:0032153">
    <property type="term" value="C:cell division site"/>
    <property type="evidence" value="ECO:0007669"/>
    <property type="project" value="TreeGrafter"/>
</dbReference>
<dbReference type="GO" id="GO:0071555">
    <property type="term" value="P:cell wall organization"/>
    <property type="evidence" value="ECO:0007669"/>
    <property type="project" value="UniProtKB-KW"/>
</dbReference>
<keyword evidence="12" id="KW-0131">Cell cycle</keyword>
<dbReference type="Proteomes" id="UP000294937">
    <property type="component" value="Unassembled WGS sequence"/>
</dbReference>
<evidence type="ECO:0000256" key="14">
    <source>
        <dbReference type="ARBA" id="ARBA00032370"/>
    </source>
</evidence>
<dbReference type="GO" id="GO:0008955">
    <property type="term" value="F:peptidoglycan glycosyltransferase activity"/>
    <property type="evidence" value="ECO:0007669"/>
    <property type="project" value="UniProtKB-EC"/>
</dbReference>
<evidence type="ECO:0000256" key="4">
    <source>
        <dbReference type="ARBA" id="ARBA00022618"/>
    </source>
</evidence>
<proteinExistence type="inferred from homology"/>
<feature type="transmembrane region" description="Helical" evidence="22">
    <location>
        <begin position="143"/>
        <end position="159"/>
    </location>
</feature>
<comment type="similarity">
    <text evidence="16">Belongs to the SEDS family. FtsW subfamily.</text>
</comment>
<reference evidence="23 24" key="1">
    <citation type="submission" date="2019-03" db="EMBL/GenBank/DDBJ databases">
        <title>Genomic Encyclopedia of Type Strains, Phase IV (KMG-IV): sequencing the most valuable type-strain genomes for metagenomic binning, comparative biology and taxonomic classification.</title>
        <authorList>
            <person name="Goeker M."/>
        </authorList>
    </citation>
    <scope>NUCLEOTIDE SEQUENCE [LARGE SCALE GENOMIC DNA]</scope>
    <source>
        <strain evidence="23 24">DSM 45707</strain>
    </source>
</reference>
<feature type="transmembrane region" description="Helical" evidence="22">
    <location>
        <begin position="339"/>
        <end position="360"/>
    </location>
</feature>
<evidence type="ECO:0000256" key="18">
    <source>
        <dbReference type="ARBA" id="ARBA00041418"/>
    </source>
</evidence>
<gene>
    <name evidence="23" type="ORF">EDD58_103145</name>
</gene>
<keyword evidence="8" id="KW-0133">Cell shape</keyword>
<evidence type="ECO:0000256" key="11">
    <source>
        <dbReference type="ARBA" id="ARBA00023136"/>
    </source>
</evidence>
<comment type="catalytic activity">
    <reaction evidence="20">
        <text>[GlcNAc-(1-&gt;4)-Mur2Ac(oyl-L-Ala-gamma-D-Glu-L-Lys-D-Ala-D-Ala)](n)-di-trans,octa-cis-undecaprenyl diphosphate + beta-D-GlcNAc-(1-&gt;4)-Mur2Ac(oyl-L-Ala-gamma-D-Glu-L-Lys-D-Ala-D-Ala)-di-trans,octa-cis-undecaprenyl diphosphate = [GlcNAc-(1-&gt;4)-Mur2Ac(oyl-L-Ala-gamma-D-Glu-L-Lys-D-Ala-D-Ala)](n+1)-di-trans,octa-cis-undecaprenyl diphosphate + di-trans,octa-cis-undecaprenyl diphosphate + H(+)</text>
        <dbReference type="Rhea" id="RHEA:23708"/>
        <dbReference type="Rhea" id="RHEA-COMP:9602"/>
        <dbReference type="Rhea" id="RHEA-COMP:9603"/>
        <dbReference type="ChEBI" id="CHEBI:15378"/>
        <dbReference type="ChEBI" id="CHEBI:58405"/>
        <dbReference type="ChEBI" id="CHEBI:60033"/>
        <dbReference type="ChEBI" id="CHEBI:78435"/>
        <dbReference type="EC" id="2.4.99.28"/>
    </reaction>
</comment>
<dbReference type="GO" id="GO:0008360">
    <property type="term" value="P:regulation of cell shape"/>
    <property type="evidence" value="ECO:0007669"/>
    <property type="project" value="UniProtKB-KW"/>
</dbReference>
<dbReference type="GO" id="GO:0005886">
    <property type="term" value="C:plasma membrane"/>
    <property type="evidence" value="ECO:0007669"/>
    <property type="project" value="UniProtKB-SubCell"/>
</dbReference>
<feature type="transmembrane region" description="Helical" evidence="22">
    <location>
        <begin position="114"/>
        <end position="131"/>
    </location>
</feature>
<comment type="function">
    <text evidence="21">Peptidoglycan polymerase that is essential for cell division.</text>
</comment>
<feature type="transmembrane region" description="Helical" evidence="22">
    <location>
        <begin position="165"/>
        <end position="181"/>
    </location>
</feature>
<evidence type="ECO:0000256" key="3">
    <source>
        <dbReference type="ARBA" id="ARBA00022475"/>
    </source>
</evidence>
<dbReference type="OrthoDB" id="9768187at2"/>
<feature type="transmembrane region" description="Helical" evidence="22">
    <location>
        <begin position="50"/>
        <end position="68"/>
    </location>
</feature>
<dbReference type="GO" id="GO:0009252">
    <property type="term" value="P:peptidoglycan biosynthetic process"/>
    <property type="evidence" value="ECO:0007669"/>
    <property type="project" value="UniProtKB-KW"/>
</dbReference>
<feature type="transmembrane region" description="Helical" evidence="22">
    <location>
        <begin position="273"/>
        <end position="294"/>
    </location>
</feature>
<feature type="transmembrane region" description="Helical" evidence="22">
    <location>
        <begin position="188"/>
        <end position="206"/>
    </location>
</feature>
<dbReference type="PANTHER" id="PTHR30474">
    <property type="entry name" value="CELL CYCLE PROTEIN"/>
    <property type="match status" value="1"/>
</dbReference>
<evidence type="ECO:0000256" key="16">
    <source>
        <dbReference type="ARBA" id="ARBA00038053"/>
    </source>
</evidence>
<keyword evidence="13" id="KW-0961">Cell wall biogenesis/degradation</keyword>
<keyword evidence="24" id="KW-1185">Reference proteome</keyword>
<dbReference type="PANTHER" id="PTHR30474:SF2">
    <property type="entry name" value="PEPTIDOGLYCAN GLYCOSYLTRANSFERASE FTSW-RELATED"/>
    <property type="match status" value="1"/>
</dbReference>
<comment type="caution">
    <text evidence="23">The sequence shown here is derived from an EMBL/GenBank/DDBJ whole genome shotgun (WGS) entry which is preliminary data.</text>
</comment>
<feature type="transmembrane region" description="Helical" evidence="22">
    <location>
        <begin position="306"/>
        <end position="333"/>
    </location>
</feature>
<dbReference type="RefSeq" id="WP_131924117.1">
    <property type="nucleotide sequence ID" value="NZ_SMAG01000003.1"/>
</dbReference>
<organism evidence="23 24">
    <name type="scientific">Hazenella coriacea</name>
    <dbReference type="NCBI Taxonomy" id="1179467"/>
    <lineage>
        <taxon>Bacteria</taxon>
        <taxon>Bacillati</taxon>
        <taxon>Bacillota</taxon>
        <taxon>Bacilli</taxon>
        <taxon>Bacillales</taxon>
        <taxon>Thermoactinomycetaceae</taxon>
        <taxon>Hazenella</taxon>
    </lineage>
</organism>
<evidence type="ECO:0000256" key="9">
    <source>
        <dbReference type="ARBA" id="ARBA00022984"/>
    </source>
</evidence>
<keyword evidence="6" id="KW-0808">Transferase</keyword>
<dbReference type="EC" id="2.4.99.28" evidence="19"/>
<feature type="transmembrane region" description="Helical" evidence="22">
    <location>
        <begin position="12"/>
        <end position="30"/>
    </location>
</feature>
<evidence type="ECO:0000256" key="15">
    <source>
        <dbReference type="ARBA" id="ARBA00033270"/>
    </source>
</evidence>
<evidence type="ECO:0000313" key="24">
    <source>
        <dbReference type="Proteomes" id="UP000294937"/>
    </source>
</evidence>
<keyword evidence="9" id="KW-0573">Peptidoglycan synthesis</keyword>
<dbReference type="GO" id="GO:0015648">
    <property type="term" value="F:lipid-linked peptidoglycan transporter activity"/>
    <property type="evidence" value="ECO:0007669"/>
    <property type="project" value="TreeGrafter"/>
</dbReference>
<evidence type="ECO:0000256" key="10">
    <source>
        <dbReference type="ARBA" id="ARBA00022989"/>
    </source>
</evidence>
<keyword evidence="11 22" id="KW-0472">Membrane</keyword>
<evidence type="ECO:0000256" key="21">
    <source>
        <dbReference type="ARBA" id="ARBA00049966"/>
    </source>
</evidence>
<dbReference type="InterPro" id="IPR001182">
    <property type="entry name" value="FtsW/RodA"/>
</dbReference>
<dbReference type="Pfam" id="PF01098">
    <property type="entry name" value="FTSW_RODA_SPOVE"/>
    <property type="match status" value="1"/>
</dbReference>
<keyword evidence="4 23" id="KW-0132">Cell division</keyword>
<dbReference type="GO" id="GO:0051301">
    <property type="term" value="P:cell division"/>
    <property type="evidence" value="ECO:0007669"/>
    <property type="project" value="UniProtKB-KW"/>
</dbReference>
<comment type="pathway">
    <text evidence="2">Cell wall biogenesis; peptidoglycan biosynthesis.</text>
</comment>
<evidence type="ECO:0000256" key="20">
    <source>
        <dbReference type="ARBA" id="ARBA00049902"/>
    </source>
</evidence>
<protein>
    <recommendedName>
        <fullName evidence="17">Probable peptidoglycan glycosyltransferase FtsW</fullName>
        <ecNumber evidence="19">2.4.99.28</ecNumber>
    </recommendedName>
    <alternativeName>
        <fullName evidence="18">Cell division protein FtsW</fullName>
    </alternativeName>
    <alternativeName>
        <fullName evidence="15">Cell wall polymerase</fullName>
    </alternativeName>
    <alternativeName>
        <fullName evidence="14">Peptidoglycan polymerase</fullName>
    </alternativeName>
</protein>
<keyword evidence="10 22" id="KW-1133">Transmembrane helix</keyword>